<dbReference type="EMBL" id="KV427676">
    <property type="protein sequence ID" value="KZT00838.1"/>
    <property type="molecule type" value="Genomic_DNA"/>
</dbReference>
<accession>A0A165BDX9</accession>
<keyword evidence="2" id="KW-1185">Reference proteome</keyword>
<dbReference type="InParanoid" id="A0A165BDX9"/>
<dbReference type="RefSeq" id="XP_040758578.1">
    <property type="nucleotide sequence ID" value="XM_040907374.1"/>
</dbReference>
<gene>
    <name evidence="1" type="ORF">LAESUDRAFT_717905</name>
</gene>
<dbReference type="Proteomes" id="UP000076871">
    <property type="component" value="Unassembled WGS sequence"/>
</dbReference>
<protein>
    <submittedName>
        <fullName evidence="1">Uncharacterized protein</fullName>
    </submittedName>
</protein>
<name>A0A165BDX9_9APHY</name>
<evidence type="ECO:0000313" key="1">
    <source>
        <dbReference type="EMBL" id="KZT00838.1"/>
    </source>
</evidence>
<evidence type="ECO:0000313" key="2">
    <source>
        <dbReference type="Proteomes" id="UP000076871"/>
    </source>
</evidence>
<proteinExistence type="predicted"/>
<organism evidence="1 2">
    <name type="scientific">Laetiporus sulphureus 93-53</name>
    <dbReference type="NCBI Taxonomy" id="1314785"/>
    <lineage>
        <taxon>Eukaryota</taxon>
        <taxon>Fungi</taxon>
        <taxon>Dikarya</taxon>
        <taxon>Basidiomycota</taxon>
        <taxon>Agaricomycotina</taxon>
        <taxon>Agaricomycetes</taxon>
        <taxon>Polyporales</taxon>
        <taxon>Laetiporus</taxon>
    </lineage>
</organism>
<sequence length="129" mass="14993">MCAQKKKSTQGQGNESERHILCPHCLFNTYLTWTQHLLVAYHDVLVMVTTLQHAKSMKNISNVCLNSMQHRSRELKGLVKKYDKHKGKAVKKNFLDEDKVGCTLESPTSMSLKHSDDSEQYWTQVREWQ</sequence>
<dbReference type="AlphaFoldDB" id="A0A165BDX9"/>
<dbReference type="GeneID" id="63824403"/>
<reference evidence="1 2" key="1">
    <citation type="journal article" date="2016" name="Mol. Biol. Evol.">
        <title>Comparative Genomics of Early-Diverging Mushroom-Forming Fungi Provides Insights into the Origins of Lignocellulose Decay Capabilities.</title>
        <authorList>
            <person name="Nagy L.G."/>
            <person name="Riley R."/>
            <person name="Tritt A."/>
            <person name="Adam C."/>
            <person name="Daum C."/>
            <person name="Floudas D."/>
            <person name="Sun H."/>
            <person name="Yadav J.S."/>
            <person name="Pangilinan J."/>
            <person name="Larsson K.H."/>
            <person name="Matsuura K."/>
            <person name="Barry K."/>
            <person name="Labutti K."/>
            <person name="Kuo R."/>
            <person name="Ohm R.A."/>
            <person name="Bhattacharya S.S."/>
            <person name="Shirouzu T."/>
            <person name="Yoshinaga Y."/>
            <person name="Martin F.M."/>
            <person name="Grigoriev I.V."/>
            <person name="Hibbett D.S."/>
        </authorList>
    </citation>
    <scope>NUCLEOTIDE SEQUENCE [LARGE SCALE GENOMIC DNA]</scope>
    <source>
        <strain evidence="1 2">93-53</strain>
    </source>
</reference>